<evidence type="ECO:0000313" key="3">
    <source>
        <dbReference type="Proteomes" id="UP000001745"/>
    </source>
</evidence>
<keyword evidence="1" id="KW-1133">Transmembrane helix</keyword>
<dbReference type="GeneID" id="8108567"/>
<dbReference type="EMBL" id="EQ962655">
    <property type="protein sequence ID" value="EED18129.1"/>
    <property type="molecule type" value="Genomic_DNA"/>
</dbReference>
<reference evidence="3" key="1">
    <citation type="journal article" date="2015" name="Genome Announc.">
        <title>Genome sequence of the AIDS-associated pathogen Penicillium marneffei (ATCC18224) and its near taxonomic relative Talaromyces stipitatus (ATCC10500).</title>
        <authorList>
            <person name="Nierman W.C."/>
            <person name="Fedorova-Abrams N.D."/>
            <person name="Andrianopoulos A."/>
        </authorList>
    </citation>
    <scope>NUCLEOTIDE SEQUENCE [LARGE SCALE GENOMIC DNA]</scope>
    <source>
        <strain evidence="3">ATCC 10500 / CBS 375.48 / QM 6759 / NRRL 1006</strain>
    </source>
</reference>
<dbReference type="AlphaFoldDB" id="B8M9X7"/>
<evidence type="ECO:0000256" key="1">
    <source>
        <dbReference type="SAM" id="Phobius"/>
    </source>
</evidence>
<organism evidence="2 3">
    <name type="scientific">Talaromyces stipitatus (strain ATCC 10500 / CBS 375.48 / QM 6759 / NRRL 1006)</name>
    <name type="common">Penicillium stipitatum</name>
    <dbReference type="NCBI Taxonomy" id="441959"/>
    <lineage>
        <taxon>Eukaryota</taxon>
        <taxon>Fungi</taxon>
        <taxon>Dikarya</taxon>
        <taxon>Ascomycota</taxon>
        <taxon>Pezizomycotina</taxon>
        <taxon>Eurotiomycetes</taxon>
        <taxon>Eurotiomycetidae</taxon>
        <taxon>Eurotiales</taxon>
        <taxon>Trichocomaceae</taxon>
        <taxon>Talaromyces</taxon>
        <taxon>Talaromyces sect. Talaromyces</taxon>
    </lineage>
</organism>
<protein>
    <submittedName>
        <fullName evidence="2">Uncharacterized protein</fullName>
    </submittedName>
</protein>
<feature type="transmembrane region" description="Helical" evidence="1">
    <location>
        <begin position="192"/>
        <end position="216"/>
    </location>
</feature>
<name>B8M9X7_TALSN</name>
<feature type="transmembrane region" description="Helical" evidence="1">
    <location>
        <begin position="7"/>
        <end position="25"/>
    </location>
</feature>
<evidence type="ECO:0000313" key="2">
    <source>
        <dbReference type="EMBL" id="EED18129.1"/>
    </source>
</evidence>
<dbReference type="Proteomes" id="UP000001745">
    <property type="component" value="Unassembled WGS sequence"/>
</dbReference>
<dbReference type="OrthoDB" id="1669814at2759"/>
<dbReference type="PhylomeDB" id="B8M9X7"/>
<dbReference type="OMA" id="EISHARP"/>
<feature type="transmembrane region" description="Helical" evidence="1">
    <location>
        <begin position="148"/>
        <end position="172"/>
    </location>
</feature>
<feature type="transmembrane region" description="Helical" evidence="1">
    <location>
        <begin position="119"/>
        <end position="136"/>
    </location>
</feature>
<sequence>MRATYSIFIALSAISIPLLWFPMLLNGTLDDISEAIENNVLPDGTPLKTKYSGVSFFDNILSILVAFFYALANGSYLGARLMLADLGATLHVALGWMVVESIRNGKKPWYLSLPGLLGVLWNVAGAGIVLPLYCLIHIQTPMNDYKISVSHSISLIPAMLVSSIPFCLMIIPPKDGNYSADQHQNTIAVFQFAPLIWMAGQYTFSFLLSPFSKLAKLGLQNRSRTEISHARPRRSEIYIQAAQLFFAIYSALVHLLCVSISFFSSDPSVTILRVFIPNPIGVNRESPQRLTQAAILFLQYDWLVICLTAVLYSYLLLEPEILSTSKQARWKSTKSLLVRLLTFLPISNSLSSIIGLVAFTILLGPSTVVSLALWQCEGRLFPGPGVVEPEGRSIIKRD</sequence>
<dbReference type="InParanoid" id="B8M9X7"/>
<keyword evidence="1" id="KW-0472">Membrane</keyword>
<keyword evidence="1" id="KW-0812">Transmembrane</keyword>
<gene>
    <name evidence="2" type="ORF">TSTA_118930</name>
</gene>
<keyword evidence="3" id="KW-1185">Reference proteome</keyword>
<feature type="transmembrane region" description="Helical" evidence="1">
    <location>
        <begin position="79"/>
        <end position="99"/>
    </location>
</feature>
<dbReference type="HOGENOM" id="CLU_038717_1_0_1"/>
<dbReference type="eggNOG" id="ENOG502SHFM">
    <property type="taxonomic scope" value="Eukaryota"/>
</dbReference>
<proteinExistence type="predicted"/>
<feature type="transmembrane region" description="Helical" evidence="1">
    <location>
        <begin position="51"/>
        <end position="72"/>
    </location>
</feature>
<feature type="transmembrane region" description="Helical" evidence="1">
    <location>
        <begin position="293"/>
        <end position="315"/>
    </location>
</feature>
<dbReference type="STRING" id="441959.B8M9X7"/>
<accession>B8M9X7</accession>
<dbReference type="VEuPathDB" id="FungiDB:TSTA_118930"/>
<feature type="transmembrane region" description="Helical" evidence="1">
    <location>
        <begin position="336"/>
        <end position="363"/>
    </location>
</feature>
<dbReference type="RefSeq" id="XP_002482121.1">
    <property type="nucleotide sequence ID" value="XM_002482076.1"/>
</dbReference>
<feature type="transmembrane region" description="Helical" evidence="1">
    <location>
        <begin position="237"/>
        <end position="263"/>
    </location>
</feature>